<evidence type="ECO:0000313" key="3">
    <source>
        <dbReference type="Proteomes" id="UP000823388"/>
    </source>
</evidence>
<reference evidence="2" key="1">
    <citation type="submission" date="2020-05" db="EMBL/GenBank/DDBJ databases">
        <title>WGS assembly of Panicum virgatum.</title>
        <authorList>
            <person name="Lovell J.T."/>
            <person name="Jenkins J."/>
            <person name="Shu S."/>
            <person name="Juenger T.E."/>
            <person name="Schmutz J."/>
        </authorList>
    </citation>
    <scope>NUCLEOTIDE SEQUENCE</scope>
    <source>
        <strain evidence="2">AP13</strain>
    </source>
</reference>
<sequence>MRKNPNDSPKINMDACTRHSRLLPWRASSPNNPLPYAVPVQRGGSMNPPTGAAATWRHGGHATRRDAEAPATPLGRAMGGILLPPRSIRRPPGPAPPHASRPHFLSLLSSSLTSLYSSPTSPPPSFPPQVAVSSPSTHTRGSPSPPSLRSLFSLSPAAIGFRFPCSGGL</sequence>
<dbReference type="Proteomes" id="UP000823388">
    <property type="component" value="Chromosome 1N"/>
</dbReference>
<feature type="region of interest" description="Disordered" evidence="1">
    <location>
        <begin position="23"/>
        <end position="104"/>
    </location>
</feature>
<proteinExistence type="predicted"/>
<evidence type="ECO:0000313" key="2">
    <source>
        <dbReference type="EMBL" id="KAG2649291.1"/>
    </source>
</evidence>
<dbReference type="EMBL" id="CM029038">
    <property type="protein sequence ID" value="KAG2649291.1"/>
    <property type="molecule type" value="Genomic_DNA"/>
</dbReference>
<accession>A0A8T0WIA5</accession>
<protein>
    <submittedName>
        <fullName evidence="2">Uncharacterized protein</fullName>
    </submittedName>
</protein>
<evidence type="ECO:0000256" key="1">
    <source>
        <dbReference type="SAM" id="MobiDB-lite"/>
    </source>
</evidence>
<dbReference type="AlphaFoldDB" id="A0A8T0WIA5"/>
<organism evidence="2 3">
    <name type="scientific">Panicum virgatum</name>
    <name type="common">Blackwell switchgrass</name>
    <dbReference type="NCBI Taxonomy" id="38727"/>
    <lineage>
        <taxon>Eukaryota</taxon>
        <taxon>Viridiplantae</taxon>
        <taxon>Streptophyta</taxon>
        <taxon>Embryophyta</taxon>
        <taxon>Tracheophyta</taxon>
        <taxon>Spermatophyta</taxon>
        <taxon>Magnoliopsida</taxon>
        <taxon>Liliopsida</taxon>
        <taxon>Poales</taxon>
        <taxon>Poaceae</taxon>
        <taxon>PACMAD clade</taxon>
        <taxon>Panicoideae</taxon>
        <taxon>Panicodae</taxon>
        <taxon>Paniceae</taxon>
        <taxon>Panicinae</taxon>
        <taxon>Panicum</taxon>
        <taxon>Panicum sect. Hiantes</taxon>
    </lineage>
</organism>
<gene>
    <name evidence="2" type="ORF">PVAP13_1NG111800</name>
</gene>
<keyword evidence="3" id="KW-1185">Reference proteome</keyword>
<comment type="caution">
    <text evidence="2">The sequence shown here is derived from an EMBL/GenBank/DDBJ whole genome shotgun (WGS) entry which is preliminary data.</text>
</comment>
<name>A0A8T0WIA5_PANVG</name>
<feature type="region of interest" description="Disordered" evidence="1">
    <location>
        <begin position="116"/>
        <end position="149"/>
    </location>
</feature>